<dbReference type="Proteomes" id="UP000046680">
    <property type="component" value="Unassembled WGS sequence"/>
</dbReference>
<dbReference type="EMBL" id="CP024614">
    <property type="protein sequence ID" value="AUS51071.1"/>
    <property type="molecule type" value="Genomic_DNA"/>
</dbReference>
<evidence type="ECO:0000313" key="35">
    <source>
        <dbReference type="Proteomes" id="UP000300237"/>
    </source>
</evidence>
<evidence type="ECO:0000313" key="17">
    <source>
        <dbReference type="EMBL" id="REQ50283.1"/>
    </source>
</evidence>
<evidence type="ECO:0000313" key="4">
    <source>
        <dbReference type="EMBL" id="CFE47851.1"/>
    </source>
</evidence>
<dbReference type="Proteomes" id="UP000039217">
    <property type="component" value="Unassembled WGS sequence"/>
</dbReference>
<evidence type="ECO:0000313" key="5">
    <source>
        <dbReference type="EMBL" id="CFR79244.1"/>
    </source>
</evidence>
<organism evidence="15 20">
    <name type="scientific">Mycobacterium tuberculosis</name>
    <dbReference type="NCBI Taxonomy" id="1773"/>
    <lineage>
        <taxon>Bacteria</taxon>
        <taxon>Bacillati</taxon>
        <taxon>Actinomycetota</taxon>
        <taxon>Actinomycetes</taxon>
        <taxon>Mycobacteriales</taxon>
        <taxon>Mycobacteriaceae</taxon>
        <taxon>Mycobacterium</taxon>
        <taxon>Mycobacterium tuberculosis complex</taxon>
    </lineage>
</organism>
<evidence type="ECO:0000313" key="22">
    <source>
        <dbReference type="Proteomes" id="UP000044938"/>
    </source>
</evidence>
<evidence type="ECO:0000313" key="24">
    <source>
        <dbReference type="Proteomes" id="UP000046680"/>
    </source>
</evidence>
<gene>
    <name evidence="16" type="ORF">A4S10_02066</name>
    <name evidence="2" type="ORF">CAB90_02190</name>
    <name evidence="18" type="ORF">DKC2_2077</name>
    <name evidence="17" type="ORF">DSJ38_14830</name>
    <name evidence="5" type="ORF">ERS007657_01730</name>
    <name evidence="10" type="ORF">ERS007661_01527</name>
    <name evidence="11" type="ORF">ERS007679_00236</name>
    <name evidence="3" type="ORF">ERS007681_00291</name>
    <name evidence="4" type="ORF">ERS007688_00888</name>
    <name evidence="12" type="ORF">ERS007703_00286</name>
    <name evidence="13" type="ORF">ERS007720_00174</name>
    <name evidence="15" type="ORF">ERS007739_04407</name>
    <name evidence="14" type="ORF">ERS007741_00796</name>
    <name evidence="8" type="ORF">ERS027646_02879</name>
    <name evidence="6" type="ORF">ERS027659_00275</name>
    <name evidence="7" type="ORF">ERS027661_03510</name>
    <name evidence="9" type="ORF">ERS094118_02806</name>
</gene>
<evidence type="ECO:0000313" key="28">
    <source>
        <dbReference type="Proteomes" id="UP000048948"/>
    </source>
</evidence>
<evidence type="ECO:0000313" key="19">
    <source>
        <dbReference type="Proteomes" id="UP000038802"/>
    </source>
</evidence>
<dbReference type="EMBL" id="COPH01000022">
    <property type="protein sequence ID" value="CLW55845.1"/>
    <property type="molecule type" value="Genomic_DNA"/>
</dbReference>
<reference evidence="16 32" key="4">
    <citation type="submission" date="2016-04" db="EMBL/GenBank/DDBJ databases">
        <authorList>
            <person name="Bigi M."/>
            <person name="Bigi F."/>
            <person name="Soria M.A."/>
        </authorList>
    </citation>
    <scope>NUCLEOTIDE SEQUENCE [LARGE SCALE GENOMIC DNA]</scope>
    <source>
        <strain evidence="16 32">6548</strain>
    </source>
</reference>
<reference evidence="17" key="8">
    <citation type="submission" date="2018-07" db="EMBL/GenBank/DDBJ databases">
        <authorList>
            <person name="Shah S."/>
            <person name="Brown T."/>
            <person name="Auld S."/>
            <person name="Bratton K."/>
            <person name="Narechania A."/>
            <person name="Mathema B."/>
            <person name="Gandhi N."/>
        </authorList>
    </citation>
    <scope>NUCLEOTIDE SEQUENCE</scope>
    <source>
        <strain evidence="17">32301_S10</strain>
    </source>
</reference>
<feature type="transmembrane region" description="Helical" evidence="1">
    <location>
        <begin position="38"/>
        <end position="57"/>
    </location>
</feature>
<dbReference type="EMBL" id="CFOH01000097">
    <property type="protein sequence ID" value="CFE47851.1"/>
    <property type="molecule type" value="Genomic_DNA"/>
</dbReference>
<evidence type="ECO:0000313" key="27">
    <source>
        <dbReference type="Proteomes" id="UP000048600"/>
    </source>
</evidence>
<evidence type="ECO:0000313" key="2">
    <source>
        <dbReference type="EMBL" id="AUS51071.1"/>
    </source>
</evidence>
<evidence type="ECO:0000313" key="7">
    <source>
        <dbReference type="EMBL" id="CKS76882.1"/>
    </source>
</evidence>
<reference evidence="15 30" key="2">
    <citation type="submission" date="2015-03" db="EMBL/GenBank/DDBJ databases">
        <authorList>
            <consortium name="Pathogen Informatics"/>
            <person name="Murphy D."/>
        </authorList>
    </citation>
    <scope>NUCLEOTIDE SEQUENCE</scope>
    <source>
        <strain evidence="9 30">0268S</strain>
        <strain evidence="15">N09902308</strain>
    </source>
</reference>
<dbReference type="Proteomes" id="UP000048289">
    <property type="component" value="Unassembled WGS sequence"/>
</dbReference>
<dbReference type="Proteomes" id="UP000038802">
    <property type="component" value="Unassembled WGS sequence"/>
</dbReference>
<evidence type="ECO:0000313" key="20">
    <source>
        <dbReference type="Proteomes" id="UP000039021"/>
    </source>
</evidence>
<evidence type="ECO:0000313" key="13">
    <source>
        <dbReference type="EMBL" id="COV41906.1"/>
    </source>
</evidence>
<evidence type="ECO:0000313" key="32">
    <source>
        <dbReference type="Proteomes" id="UP000189452"/>
    </source>
</evidence>
<dbReference type="PATRIC" id="fig|1773.2359.peg.2198"/>
<dbReference type="EMBL" id="CHKL01000054">
    <property type="protein sequence ID" value="COV84928.1"/>
    <property type="molecule type" value="Genomic_DNA"/>
</dbReference>
<evidence type="ECO:0000256" key="1">
    <source>
        <dbReference type="SAM" id="Phobius"/>
    </source>
</evidence>
<evidence type="ECO:0000313" key="26">
    <source>
        <dbReference type="Proteomes" id="UP000048289"/>
    </source>
</evidence>
<evidence type="ECO:0000313" key="14">
    <source>
        <dbReference type="EMBL" id="COV84928.1"/>
    </source>
</evidence>
<dbReference type="Proteomes" id="UP000189452">
    <property type="component" value="Chromosome"/>
</dbReference>
<accession>A0A066RYS9</accession>
<reference evidence="2 33" key="7">
    <citation type="submission" date="2017-10" db="EMBL/GenBank/DDBJ databases">
        <title>Clinical isolate obtained from a human patient with meningeal tuberculosis in michoacan, Mexico.</title>
        <authorList>
            <person name="Guillen-Nepita A.L."/>
            <person name="Negrete-Paz A.M."/>
            <person name="Vazquez-Marrufo G."/>
            <person name="Cruz-Hernandez A."/>
            <person name="Fresia P."/>
            <person name="Naya H."/>
            <person name="Vazquez-Garciduenas M.S."/>
        </authorList>
    </citation>
    <scope>NUCLEOTIDE SEQUENCE [LARGE SCALE GENOMIC DNA]</scope>
    <source>
        <strain evidence="33">Beijing/MYC004</strain>
        <strain evidence="2">MYC004</strain>
    </source>
</reference>
<evidence type="ECO:0000313" key="34">
    <source>
        <dbReference type="Proteomes" id="UP000256381"/>
    </source>
</evidence>
<dbReference type="EMBL" id="LWDQ01000001">
    <property type="protein sequence ID" value="OMH59895.1"/>
    <property type="molecule type" value="Genomic_DNA"/>
</dbReference>
<dbReference type="EMBL" id="CGCX01000575">
    <property type="protein sequence ID" value="CFR79244.1"/>
    <property type="molecule type" value="Genomic_DNA"/>
</dbReference>
<dbReference type="EMBL" id="CNFU01000934">
    <property type="protein sequence ID" value="CKS76882.1"/>
    <property type="molecule type" value="Genomic_DNA"/>
</dbReference>
<name>A0A066RYS9_MYCTX</name>
<evidence type="ECO:0000313" key="10">
    <source>
        <dbReference type="EMBL" id="CNV02749.1"/>
    </source>
</evidence>
<dbReference type="Proteomes" id="UP000300237">
    <property type="component" value="Chromosome"/>
</dbReference>
<evidence type="ECO:0000313" key="12">
    <source>
        <dbReference type="EMBL" id="COV01520.1"/>
    </source>
</evidence>
<dbReference type="EMBL" id="CFOE01000019">
    <property type="protein sequence ID" value="CFE35417.1"/>
    <property type="molecule type" value="Genomic_DNA"/>
</dbReference>
<dbReference type="Proteomes" id="UP000045842">
    <property type="component" value="Unassembled WGS sequence"/>
</dbReference>
<evidence type="ECO:0000313" key="16">
    <source>
        <dbReference type="EMBL" id="OMH59895.1"/>
    </source>
</evidence>
<dbReference type="EMBL" id="CSAJ01000011">
    <property type="protein sequence ID" value="COV41906.1"/>
    <property type="molecule type" value="Genomic_DNA"/>
</dbReference>
<dbReference type="Proteomes" id="UP000046947">
    <property type="component" value="Unassembled WGS sequence"/>
</dbReference>
<evidence type="ECO:0000313" key="6">
    <source>
        <dbReference type="EMBL" id="CKQ86168.1"/>
    </source>
</evidence>
<reference evidence="18 35" key="9">
    <citation type="submission" date="2018-08" db="EMBL/GenBank/DDBJ databases">
        <authorList>
            <person name="Fokvardsen B D."/>
            <person name="Norman A."/>
        </authorList>
    </citation>
    <scope>NUCLEOTIDE SEQUENCE [LARGE SCALE GENOMIC DNA]</scope>
    <source>
        <strain evidence="18 35">DKC2</strain>
    </source>
</reference>
<evidence type="ECO:0000313" key="9">
    <source>
        <dbReference type="EMBL" id="CLW55845.1"/>
    </source>
</evidence>
<evidence type="ECO:0000313" key="33">
    <source>
        <dbReference type="Proteomes" id="UP000236349"/>
    </source>
</evidence>
<evidence type="ECO:0000313" key="18">
    <source>
        <dbReference type="EMBL" id="VCU50238.1"/>
    </source>
</evidence>
<protein>
    <submittedName>
        <fullName evidence="15">Uncharacterized protein</fullName>
    </submittedName>
</protein>
<evidence type="ECO:0000313" key="8">
    <source>
        <dbReference type="EMBL" id="CKT04286.1"/>
    </source>
</evidence>
<reference evidence="16 32" key="6">
    <citation type="submission" date="2017-02" db="EMBL/GenBank/DDBJ databases">
        <title>Protein polymorphisms may explain contrasting epidemiological fitness of two variants of a multidrug-resistant Mycobacterium tuberculosis strain.</title>
        <authorList>
            <person name="Bigi M.M."/>
            <person name="Lopez B."/>
            <person name="Blanco F.C."/>
            <person name="Sasiain M.C."/>
            <person name="De La Barrera S."/>
            <person name="Ritacco V."/>
            <person name="Bigi F."/>
            <person name="Soria M.A."/>
        </authorList>
    </citation>
    <scope>NUCLEOTIDE SEQUENCE [LARGE SCALE GENOMIC DNA]</scope>
    <source>
        <strain evidence="16 32">6548</strain>
    </source>
</reference>
<dbReference type="Proteomes" id="UP000050139">
    <property type="component" value="Unassembled WGS sequence"/>
</dbReference>
<dbReference type="Proteomes" id="UP000048948">
    <property type="component" value="Unassembled WGS sequence"/>
</dbReference>
<proteinExistence type="predicted"/>
<keyword evidence="1" id="KW-1133">Transmembrane helix</keyword>
<dbReference type="Proteomes" id="UP000044938">
    <property type="component" value="Unassembled WGS sequence"/>
</dbReference>
<reference evidence="19 20" key="1">
    <citation type="submission" date="2015-03" db="EMBL/GenBank/DDBJ databases">
        <authorList>
            <consortium name="Pathogen Informatics"/>
        </authorList>
    </citation>
    <scope>NUCLEOTIDE SEQUENCE [LARGE SCALE GENOMIC DNA]</scope>
    <source>
        <strain evidence="8 28">Bir 172</strain>
        <strain evidence="6 31">Bir 185</strain>
        <strain evidence="7 29">Bir 187</strain>
        <strain evidence="5 24">C09601061</strain>
        <strain evidence="10 21">D00501624</strain>
        <strain evidence="11 23">G09801536</strain>
        <strain evidence="3 26">G09901357</strain>
        <strain evidence="4 25">H09601792</strain>
        <strain evidence="19">K00500041</strain>
        <strain evidence="13 22">M09401471</strain>
        <strain evidence="20">N09902308</strain>
        <strain evidence="14 27">P00601463</strain>
    </source>
</reference>
<dbReference type="Proteomes" id="UP000236349">
    <property type="component" value="Chromosome"/>
</dbReference>
<dbReference type="AlphaFoldDB" id="A0A066RYS9"/>
<dbReference type="Proteomes" id="UP000039021">
    <property type="component" value="Unassembled WGS sequence"/>
</dbReference>
<sequence length="85" mass="9657">MLLPRPQEVSDERLASLRGIGHPYHPCSILNIGLTKYIIAPVYAITLQFILITLLRVHISNRHIALLAPQEAVDEFAVRNDMSRR</sequence>
<dbReference type="EMBL" id="CSBK01002735">
    <property type="protein sequence ID" value="CPA16600.1"/>
    <property type="molecule type" value="Genomic_DNA"/>
</dbReference>
<keyword evidence="1" id="KW-0812">Transmembrane</keyword>
<dbReference type="EMBL" id="CSAE01000017">
    <property type="protein sequence ID" value="COV01520.1"/>
    <property type="molecule type" value="Genomic_DNA"/>
</dbReference>
<evidence type="ECO:0000313" key="3">
    <source>
        <dbReference type="EMBL" id="CFE35417.1"/>
    </source>
</evidence>
<dbReference type="Proteomes" id="UP000050164">
    <property type="component" value="Unassembled WGS sequence"/>
</dbReference>
<reference evidence="17 34" key="5">
    <citation type="journal article" date="2017" name="N. Engl. J. Med.">
        <title>Transmission of Extensively Drug-Resistant Tuberculosis in South Africa.</title>
        <authorList>
            <person name="Shah N.S."/>
            <person name="Auld S.C."/>
            <person name="Brust J.C."/>
            <person name="Mathema B."/>
            <person name="Ismail N."/>
            <person name="Moodley P."/>
            <person name="Mlisana K."/>
            <person name="Allana S."/>
            <person name="Campbell A."/>
            <person name="Mthiyane T."/>
            <person name="Morris N."/>
            <person name="Mpangase P."/>
            <person name="van der Meulen H."/>
            <person name="Omar S.V."/>
            <person name="Brown T.S."/>
            <person name="Narechania A."/>
            <person name="Shaskina E."/>
            <person name="Kapwata T."/>
            <person name="Kreiswirth B."/>
            <person name="Gandhi N.R."/>
        </authorList>
    </citation>
    <scope>NUCLEOTIDE SEQUENCE [LARGE SCALE GENOMIC DNA]</scope>
    <source>
        <strain evidence="17 34">32301_S10</strain>
    </source>
</reference>
<evidence type="ECO:0000313" key="29">
    <source>
        <dbReference type="Proteomes" id="UP000049023"/>
    </source>
</evidence>
<dbReference type="EMBL" id="QTBD01000169">
    <property type="protein sequence ID" value="REQ50283.1"/>
    <property type="molecule type" value="Genomic_DNA"/>
</dbReference>
<dbReference type="EMBL" id="CSAD01000015">
    <property type="protein sequence ID" value="COU72513.1"/>
    <property type="molecule type" value="Genomic_DNA"/>
</dbReference>
<dbReference type="Proteomes" id="UP000048600">
    <property type="component" value="Unassembled WGS sequence"/>
</dbReference>
<evidence type="ECO:0000313" key="15">
    <source>
        <dbReference type="EMBL" id="CPA16600.1"/>
    </source>
</evidence>
<reference evidence="12" key="3">
    <citation type="submission" date="2015-03" db="EMBL/GenBank/DDBJ databases">
        <authorList>
            <person name="Murphy D."/>
        </authorList>
    </citation>
    <scope>NUCLEOTIDE SEQUENCE [LARGE SCALE GENOMIC DNA]</scope>
    <source>
        <strain evidence="12">K00500041</strain>
    </source>
</reference>
<dbReference type="STRING" id="115862.BBG46_10330"/>
<evidence type="ECO:0000313" key="11">
    <source>
        <dbReference type="EMBL" id="COU72513.1"/>
    </source>
</evidence>
<evidence type="ECO:0000313" key="31">
    <source>
        <dbReference type="Proteomes" id="UP000050164"/>
    </source>
</evidence>
<dbReference type="EMBL" id="CNFT01000033">
    <property type="protein sequence ID" value="CKQ86168.1"/>
    <property type="molecule type" value="Genomic_DNA"/>
</dbReference>
<dbReference type="Proteomes" id="UP000256381">
    <property type="component" value="Unassembled WGS sequence"/>
</dbReference>
<dbReference type="EMBL" id="CNGE01000592">
    <property type="protein sequence ID" value="CKT04286.1"/>
    <property type="molecule type" value="Genomic_DNA"/>
</dbReference>
<dbReference type="EMBL" id="LR027516">
    <property type="protein sequence ID" value="VCU50238.1"/>
    <property type="molecule type" value="Genomic_DNA"/>
</dbReference>
<evidence type="ECO:0000313" key="23">
    <source>
        <dbReference type="Proteomes" id="UP000045842"/>
    </source>
</evidence>
<keyword evidence="1" id="KW-0472">Membrane</keyword>
<evidence type="ECO:0000313" key="25">
    <source>
        <dbReference type="Proteomes" id="UP000046947"/>
    </source>
</evidence>
<dbReference type="EMBL" id="CQQC01000434">
    <property type="protein sequence ID" value="CNV02749.1"/>
    <property type="molecule type" value="Genomic_DNA"/>
</dbReference>
<dbReference type="Proteomes" id="UP000049023">
    <property type="component" value="Unassembled WGS sequence"/>
</dbReference>
<evidence type="ECO:0000313" key="30">
    <source>
        <dbReference type="Proteomes" id="UP000050139"/>
    </source>
</evidence>
<evidence type="ECO:0000313" key="21">
    <source>
        <dbReference type="Proteomes" id="UP000039217"/>
    </source>
</evidence>